<evidence type="ECO:0000256" key="3">
    <source>
        <dbReference type="ARBA" id="ARBA00022448"/>
    </source>
</evidence>
<dbReference type="EMBL" id="JPEN01000052">
    <property type="protein sequence ID" value="KGM37471.1"/>
    <property type="molecule type" value="Genomic_DNA"/>
</dbReference>
<dbReference type="InterPro" id="IPR015856">
    <property type="entry name" value="ABC_transpr_CbiO/EcfA_su"/>
</dbReference>
<dbReference type="SUPFAM" id="SSF52540">
    <property type="entry name" value="P-loop containing nucleoside triphosphate hydrolases"/>
    <property type="match status" value="2"/>
</dbReference>
<evidence type="ECO:0000256" key="9">
    <source>
        <dbReference type="ARBA" id="ARBA00023136"/>
    </source>
</evidence>
<keyword evidence="8" id="KW-1278">Translocase</keyword>
<dbReference type="PANTHER" id="PTHR43553">
    <property type="entry name" value="HEAVY METAL TRANSPORTER"/>
    <property type="match status" value="1"/>
</dbReference>
<evidence type="ECO:0000313" key="13">
    <source>
        <dbReference type="Proteomes" id="UP000030019"/>
    </source>
</evidence>
<dbReference type="Gene3D" id="3.40.50.300">
    <property type="entry name" value="P-loop containing nucleotide triphosphate hydrolases"/>
    <property type="match status" value="2"/>
</dbReference>
<gene>
    <name evidence="12" type="ORF">SSIN_0723</name>
</gene>
<dbReference type="InterPro" id="IPR003439">
    <property type="entry name" value="ABC_transporter-like_ATP-bd"/>
</dbReference>
<evidence type="ECO:0000256" key="6">
    <source>
        <dbReference type="ARBA" id="ARBA00022741"/>
    </source>
</evidence>
<evidence type="ECO:0000256" key="2">
    <source>
        <dbReference type="ARBA" id="ARBA00005417"/>
    </source>
</evidence>
<comment type="subcellular location">
    <subcellularLocation>
        <location evidence="1">Cell membrane</location>
        <topology evidence="1">Peripheral membrane protein</topology>
    </subcellularLocation>
</comment>
<dbReference type="RefSeq" id="WP_037615852.1">
    <property type="nucleotide sequence ID" value="NZ_JPEN01000052.1"/>
</dbReference>
<keyword evidence="4" id="KW-1003">Cell membrane</keyword>
<comment type="function">
    <text evidence="10">Probably part of an ABC transporter complex. Responsible for energy coupling to the transport system.</text>
</comment>
<dbReference type="GO" id="GO:0043190">
    <property type="term" value="C:ATP-binding cassette (ABC) transporter complex"/>
    <property type="evidence" value="ECO:0007669"/>
    <property type="project" value="TreeGrafter"/>
</dbReference>
<comment type="caution">
    <text evidence="12">The sequence shown here is derived from an EMBL/GenBank/DDBJ whole genome shotgun (WGS) entry which is preliminary data.</text>
</comment>
<evidence type="ECO:0000256" key="7">
    <source>
        <dbReference type="ARBA" id="ARBA00022840"/>
    </source>
</evidence>
<dbReference type="eggNOG" id="COG1129">
    <property type="taxonomic scope" value="Bacteria"/>
</dbReference>
<dbReference type="GO" id="GO:0042626">
    <property type="term" value="F:ATPase-coupled transmembrane transporter activity"/>
    <property type="evidence" value="ECO:0007669"/>
    <property type="project" value="TreeGrafter"/>
</dbReference>
<evidence type="ECO:0000313" key="12">
    <source>
        <dbReference type="EMBL" id="KGM37471.1"/>
    </source>
</evidence>
<keyword evidence="3" id="KW-0813">Transport</keyword>
<keyword evidence="7" id="KW-0067">ATP-binding</keyword>
<keyword evidence="5" id="KW-0677">Repeat</keyword>
<dbReference type="InterPro" id="IPR050095">
    <property type="entry name" value="ECF_ABC_transporter_ATP-bd"/>
</dbReference>
<dbReference type="InterPro" id="IPR003593">
    <property type="entry name" value="AAA+_ATPase"/>
</dbReference>
<organism evidence="12 13">
    <name type="scientific">Streptococcus sinensis</name>
    <dbReference type="NCBI Taxonomy" id="176090"/>
    <lineage>
        <taxon>Bacteria</taxon>
        <taxon>Bacillati</taxon>
        <taxon>Bacillota</taxon>
        <taxon>Bacilli</taxon>
        <taxon>Lactobacillales</taxon>
        <taxon>Streptococcaceae</taxon>
        <taxon>Streptococcus</taxon>
    </lineage>
</organism>
<evidence type="ECO:0000256" key="4">
    <source>
        <dbReference type="ARBA" id="ARBA00022475"/>
    </source>
</evidence>
<reference evidence="12 13" key="1">
    <citation type="submission" date="2014-06" db="EMBL/GenBank/DDBJ databases">
        <authorList>
            <person name="Teng J.L."/>
            <person name="Huang Y."/>
            <person name="Tse H."/>
            <person name="Lau S.K."/>
            <person name="Woo P.C."/>
        </authorList>
    </citation>
    <scope>NUCLEOTIDE SEQUENCE [LARGE SCALE GENOMIC DNA]</scope>
    <source>
        <strain evidence="12 13">HKU4</strain>
    </source>
</reference>
<dbReference type="AlphaFoldDB" id="A0A0A0DFH9"/>
<dbReference type="Proteomes" id="UP000030019">
    <property type="component" value="Unassembled WGS sequence"/>
</dbReference>
<evidence type="ECO:0000256" key="5">
    <source>
        <dbReference type="ARBA" id="ARBA00022737"/>
    </source>
</evidence>
<protein>
    <submittedName>
        <fullName evidence="12">Duplicated ATPase component of energizing module of predicted ECF transporter</fullName>
    </submittedName>
</protein>
<keyword evidence="9" id="KW-0472">Membrane</keyword>
<dbReference type="SMART" id="SM00382">
    <property type="entry name" value="AAA"/>
    <property type="match status" value="2"/>
</dbReference>
<evidence type="ECO:0000256" key="1">
    <source>
        <dbReference type="ARBA" id="ARBA00004202"/>
    </source>
</evidence>
<proteinExistence type="inferred from homology"/>
<evidence type="ECO:0000256" key="8">
    <source>
        <dbReference type="ARBA" id="ARBA00022967"/>
    </source>
</evidence>
<feature type="domain" description="ABC transporter" evidence="11">
    <location>
        <begin position="14"/>
        <end position="253"/>
    </location>
</feature>
<dbReference type="PANTHER" id="PTHR43553:SF23">
    <property type="entry name" value="ABC TRANSPORTER ATP-BINDING COMPONENT"/>
    <property type="match status" value="1"/>
</dbReference>
<dbReference type="GO" id="GO:0005524">
    <property type="term" value="F:ATP binding"/>
    <property type="evidence" value="ECO:0007669"/>
    <property type="project" value="UniProtKB-KW"/>
</dbReference>
<dbReference type="Pfam" id="PF00005">
    <property type="entry name" value="ABC_tran"/>
    <property type="match status" value="2"/>
</dbReference>
<evidence type="ECO:0000259" key="11">
    <source>
        <dbReference type="PROSITE" id="PS50893"/>
    </source>
</evidence>
<keyword evidence="13" id="KW-1185">Reference proteome</keyword>
<feature type="domain" description="ABC transporter" evidence="11">
    <location>
        <begin position="273"/>
        <end position="477"/>
    </location>
</feature>
<name>A0A0A0DFH9_9STRE</name>
<dbReference type="InterPro" id="IPR017871">
    <property type="entry name" value="ABC_transporter-like_CS"/>
</dbReference>
<sequence>MDARYADLDDSPLIAAESLTFSYENSRADSLRVDRLQLPTGSLTVLCGVSGSGKSTFLRLLNGLIPDYYRGDLSGKLRVADLEAGQQSVEDLSVVVASVFQNPANQFFHKMVKHELVFPSENQGKPSQQILAQLSRLTQDFALEGYLERDLFSLSGGEKQRVALLTAIMQDTPIMVLDEPTANLDRRGIEQVREHLIDLKAQGKTILVAEHRLDYLRDFADSYLYFDQGRLQRIFSQAEFLGLSDQERCALSLRSIRLPEFKAATGFPFSDGLTVENLQLRAGTQNLSFIPRFSFPTGQITAIIGPNGAGKSTLATYLAGLLDDDDARCELNGSALSAKDRLQKTALVMQEVQLQLFADSVENELKLGNHSSAEERAEILSRLGLAGMEERHPMTLSGGEQQRLLIASQILSDKEIFIFDEPSSGLDYHQMRAVAEVLQDLKRAGRIVILISHDEELLELTADQLLELTDEQKQIFS</sequence>
<dbReference type="GO" id="GO:0016887">
    <property type="term" value="F:ATP hydrolysis activity"/>
    <property type="evidence" value="ECO:0007669"/>
    <property type="project" value="InterPro"/>
</dbReference>
<comment type="similarity">
    <text evidence="2">Belongs to the ABC transporter superfamily.</text>
</comment>
<dbReference type="PROSITE" id="PS50893">
    <property type="entry name" value="ABC_TRANSPORTER_2"/>
    <property type="match status" value="2"/>
</dbReference>
<keyword evidence="6" id="KW-0547">Nucleotide-binding</keyword>
<dbReference type="CDD" id="cd03225">
    <property type="entry name" value="ABC_cobalt_CbiO_domain1"/>
    <property type="match status" value="1"/>
</dbReference>
<dbReference type="PROSITE" id="PS00211">
    <property type="entry name" value="ABC_TRANSPORTER_1"/>
    <property type="match status" value="2"/>
</dbReference>
<evidence type="ECO:0000256" key="10">
    <source>
        <dbReference type="ARBA" id="ARBA00025157"/>
    </source>
</evidence>
<accession>A0A0A0DFH9</accession>
<dbReference type="PATRIC" id="fig|176090.4.peg.717"/>
<dbReference type="STRING" id="176090.SSIN_0723"/>
<dbReference type="InterPro" id="IPR027417">
    <property type="entry name" value="P-loop_NTPase"/>
</dbReference>